<evidence type="ECO:0000256" key="2">
    <source>
        <dbReference type="ARBA" id="ARBA00022729"/>
    </source>
</evidence>
<feature type="domain" description="Calcineurin-like phosphoesterase" evidence="4">
    <location>
        <begin position="38"/>
        <end position="257"/>
    </location>
</feature>
<dbReference type="PRINTS" id="PR01607">
    <property type="entry name" value="APYRASEFAMLY"/>
</dbReference>
<dbReference type="Gene3D" id="3.60.21.10">
    <property type="match status" value="1"/>
</dbReference>
<protein>
    <submittedName>
        <fullName evidence="6">5'-Nucleotidase domain-containing protein</fullName>
    </submittedName>
</protein>
<comment type="caution">
    <text evidence="6">The sequence shown here is derived from an EMBL/GenBank/DDBJ whole genome shotgun (WGS) entry which is preliminary data.</text>
</comment>
<keyword evidence="3" id="KW-0547">Nucleotide-binding</keyword>
<gene>
    <name evidence="6" type="ORF">TresaDRAFT_0751</name>
</gene>
<dbReference type="InterPro" id="IPR036907">
    <property type="entry name" value="5'-Nucleotdase_C_sf"/>
</dbReference>
<feature type="domain" description="5'-Nucleotidase C-terminal" evidence="5">
    <location>
        <begin position="345"/>
        <end position="517"/>
    </location>
</feature>
<dbReference type="InterPro" id="IPR008334">
    <property type="entry name" value="5'-Nucleotdase_C"/>
</dbReference>
<evidence type="ECO:0000256" key="1">
    <source>
        <dbReference type="ARBA" id="ARBA00006654"/>
    </source>
</evidence>
<dbReference type="InterPro" id="IPR029052">
    <property type="entry name" value="Metallo-depent_PP-like"/>
</dbReference>
<dbReference type="GO" id="GO:0046872">
    <property type="term" value="F:metal ion binding"/>
    <property type="evidence" value="ECO:0007669"/>
    <property type="project" value="InterPro"/>
</dbReference>
<dbReference type="GO" id="GO:0009166">
    <property type="term" value="P:nucleotide catabolic process"/>
    <property type="evidence" value="ECO:0007669"/>
    <property type="project" value="InterPro"/>
</dbReference>
<dbReference type="OrthoDB" id="9800780at2"/>
<dbReference type="PANTHER" id="PTHR11575:SF24">
    <property type="entry name" value="5'-NUCLEOTIDASE"/>
    <property type="match status" value="1"/>
</dbReference>
<evidence type="ECO:0000259" key="5">
    <source>
        <dbReference type="Pfam" id="PF02872"/>
    </source>
</evidence>
<accession>H7ENJ8</accession>
<dbReference type="PROSITE" id="PS00786">
    <property type="entry name" value="5_NUCLEOTIDASE_2"/>
    <property type="match status" value="1"/>
</dbReference>
<dbReference type="AlphaFoldDB" id="H7ENJ8"/>
<evidence type="ECO:0000313" key="6">
    <source>
        <dbReference type="EMBL" id="EIC00926.1"/>
    </source>
</evidence>
<reference evidence="6 7" key="1">
    <citation type="submission" date="2011-09" db="EMBL/GenBank/DDBJ databases">
        <title>The draft genome of Treponema saccharophilum DSM 2985.</title>
        <authorList>
            <consortium name="US DOE Joint Genome Institute (JGI-PGF)"/>
            <person name="Lucas S."/>
            <person name="Copeland A."/>
            <person name="Lapidus A."/>
            <person name="Glavina del Rio T."/>
            <person name="Dalin E."/>
            <person name="Tice H."/>
            <person name="Bruce D."/>
            <person name="Goodwin L."/>
            <person name="Pitluck S."/>
            <person name="Peters L."/>
            <person name="Kyrpides N."/>
            <person name="Mavromatis K."/>
            <person name="Ivanova N."/>
            <person name="Markowitz V."/>
            <person name="Cheng J.-F."/>
            <person name="Hugenholtz P."/>
            <person name="Woyke T."/>
            <person name="Wu D."/>
            <person name="Gronow S."/>
            <person name="Wellnitz S."/>
            <person name="Brambilla E."/>
            <person name="Klenk H.-P."/>
            <person name="Eisen J.A."/>
        </authorList>
    </citation>
    <scope>NUCLEOTIDE SEQUENCE [LARGE SCALE GENOMIC DNA]</scope>
    <source>
        <strain evidence="6 7">DSM 2985</strain>
    </source>
</reference>
<keyword evidence="3" id="KW-0378">Hydrolase</keyword>
<proteinExistence type="inferred from homology"/>
<name>H7ENJ8_9SPIR</name>
<feature type="chain" id="PRO_5005134630" evidence="3">
    <location>
        <begin position="25"/>
        <end position="558"/>
    </location>
</feature>
<feature type="signal peptide" evidence="3">
    <location>
        <begin position="1"/>
        <end position="24"/>
    </location>
</feature>
<dbReference type="InterPro" id="IPR006179">
    <property type="entry name" value="5_nucleotidase/apyrase"/>
</dbReference>
<keyword evidence="7" id="KW-1185">Reference proteome</keyword>
<dbReference type="EMBL" id="AGRW01000053">
    <property type="protein sequence ID" value="EIC00926.1"/>
    <property type="molecule type" value="Genomic_DNA"/>
</dbReference>
<evidence type="ECO:0000313" key="7">
    <source>
        <dbReference type="Proteomes" id="UP000003571"/>
    </source>
</evidence>
<dbReference type="RefSeq" id="WP_002706103.1">
    <property type="nucleotide sequence ID" value="NZ_AGRW01000053.1"/>
</dbReference>
<dbReference type="eggNOG" id="COG0737">
    <property type="taxonomic scope" value="Bacteria"/>
</dbReference>
<dbReference type="InterPro" id="IPR004843">
    <property type="entry name" value="Calcineurin-like_PHP"/>
</dbReference>
<keyword evidence="2 3" id="KW-0732">Signal</keyword>
<evidence type="ECO:0000259" key="4">
    <source>
        <dbReference type="Pfam" id="PF00149"/>
    </source>
</evidence>
<organism evidence="6 7">
    <name type="scientific">Treponema saccharophilum DSM 2985</name>
    <dbReference type="NCBI Taxonomy" id="907348"/>
    <lineage>
        <taxon>Bacteria</taxon>
        <taxon>Pseudomonadati</taxon>
        <taxon>Spirochaetota</taxon>
        <taxon>Spirochaetia</taxon>
        <taxon>Spirochaetales</taxon>
        <taxon>Treponemataceae</taxon>
        <taxon>Treponema</taxon>
    </lineage>
</organism>
<dbReference type="Proteomes" id="UP000003571">
    <property type="component" value="Unassembled WGS sequence"/>
</dbReference>
<dbReference type="InterPro" id="IPR006146">
    <property type="entry name" value="5'-Nucleotdase_CS"/>
</dbReference>
<evidence type="ECO:0000256" key="3">
    <source>
        <dbReference type="RuleBase" id="RU362119"/>
    </source>
</evidence>
<dbReference type="SUPFAM" id="SSF55816">
    <property type="entry name" value="5'-nucleotidase (syn. UDP-sugar hydrolase), C-terminal domain"/>
    <property type="match status" value="1"/>
</dbReference>
<dbReference type="Pfam" id="PF02872">
    <property type="entry name" value="5_nucleotid_C"/>
    <property type="match status" value="1"/>
</dbReference>
<sequence length="558" mass="59803">MKVSSILRKVAAAILVAAAIPSFAKGASAKTNDNDVVILYTNDVHCGISGKIGYAGLVAYRNEVLEKTPYVLTVDNGDAIQGEAMGSISKGSFIIDLMNEVKYDLAIVGNHEFDYTMPQLASLIKKAQFTYVNTNISYKGKDKTSFVDDTVPFVVKEFGAFKVGFIGLCTPTSITTSTPAYFMENDKVVYDFGAGKDGKKLYSLVQKTVKKCQKAGADFVVVLSHLGDNGVPDAVSSRALIQNTYGISAVLDGHSHSVIECEKIANKKGQEVLLSSTGTKFEKLGKLTISRDGKFSTVLVGEEFTGKDAGIEAYIEKIQSSYNEKLQEVVAKSEVALPIAGDDGIRLVRSRETAIGDLCADAYRAVAKSDVAFVNGGGIRKSLNAGDITFSDVIAVHPFGNMLTVVQATGAQILDCIEFAAHRVQNIASADGKAVGEFGGFMQVSGLKFKIDTSVPSSVETDEKNMFVKVGGKRRVSDVFVLSGNEWVPIDAAKTYTVASHNYMLLNSGDGHTMFKDSPVLVDSAMSDYQVLMTYMSEFLGGVVGSEYAAPQGRITIE</sequence>
<comment type="similarity">
    <text evidence="1 3">Belongs to the 5'-nucleotidase family.</text>
</comment>
<dbReference type="GO" id="GO:0016788">
    <property type="term" value="F:hydrolase activity, acting on ester bonds"/>
    <property type="evidence" value="ECO:0007669"/>
    <property type="project" value="InterPro"/>
</dbReference>
<dbReference type="Gene3D" id="3.90.780.10">
    <property type="entry name" value="5'-Nucleotidase, C-terminal domain"/>
    <property type="match status" value="1"/>
</dbReference>
<dbReference type="SUPFAM" id="SSF56300">
    <property type="entry name" value="Metallo-dependent phosphatases"/>
    <property type="match status" value="1"/>
</dbReference>
<dbReference type="PANTHER" id="PTHR11575">
    <property type="entry name" value="5'-NUCLEOTIDASE-RELATED"/>
    <property type="match status" value="1"/>
</dbReference>
<dbReference type="STRING" id="907348.TresaDRAFT_0751"/>
<dbReference type="GO" id="GO:0000166">
    <property type="term" value="F:nucleotide binding"/>
    <property type="evidence" value="ECO:0007669"/>
    <property type="project" value="UniProtKB-KW"/>
</dbReference>
<dbReference type="PATRIC" id="fig|907348.3.peg.2522"/>
<dbReference type="Pfam" id="PF00149">
    <property type="entry name" value="Metallophos"/>
    <property type="match status" value="1"/>
</dbReference>